<reference evidence="8" key="2">
    <citation type="submission" date="2010-11" db="EMBL/GenBank/DDBJ databases">
        <authorList>
            <consortium name="The Broad Institute Genome Sequencing Platform"/>
            <person name="Earl A."/>
            <person name="Ward D."/>
            <person name="Feldgarden M."/>
            <person name="Gevers D."/>
            <person name="Butler R."/>
            <person name="Young S.K."/>
            <person name="Zeng Q."/>
            <person name="Gargeya S."/>
            <person name="Fitzgerald M."/>
            <person name="Haas B."/>
            <person name="Abouelleil A."/>
            <person name="Alvarado L."/>
            <person name="Arachchi H.M."/>
            <person name="Berlin A."/>
            <person name="Brown A."/>
            <person name="Chapman S.B."/>
            <person name="Chen Z."/>
            <person name="Dunbar C."/>
            <person name="Freedman E."/>
            <person name="Gearin G."/>
            <person name="Gellesch M."/>
            <person name="Goldberg J."/>
            <person name="Griggs A."/>
            <person name="Gujja S."/>
            <person name="Heilman E."/>
            <person name="Heiman D."/>
            <person name="Howarth C."/>
            <person name="Larson L."/>
            <person name="Lui A."/>
            <person name="MacDonald P.J.P."/>
            <person name="Mehta T."/>
            <person name="Montmayeur A."/>
            <person name="Murphy C."/>
            <person name="Neiman D."/>
            <person name="Pearson M."/>
            <person name="Priest M."/>
            <person name="Roberts A."/>
            <person name="Saif S."/>
            <person name="Shea T."/>
            <person name="Shenoy N."/>
            <person name="Sisk P."/>
            <person name="Stolte C."/>
            <person name="Sykes S."/>
            <person name="White J."/>
            <person name="Yandava C."/>
            <person name="Wortman J."/>
            <person name="Nusbaum C."/>
            <person name="Birren B."/>
        </authorList>
    </citation>
    <scope>NUCLEOTIDE SEQUENCE</scope>
    <source>
        <strain evidence="8">P1A1 Lamole</strain>
    </source>
</reference>
<reference evidence="8 10" key="3">
    <citation type="journal article" date="2015" name="BMC Genomics">
        <title>Sex and parasites: genomic and transcriptomic analysis of Microbotryum lychnidis-dioicae, the biotrophic and plant-castrating anther smut fungus.</title>
        <authorList>
            <person name="Perlin M.H."/>
            <person name="Amselem J."/>
            <person name="Fontanillas E."/>
            <person name="Toh S.S."/>
            <person name="Chen Z."/>
            <person name="Goldberg J."/>
            <person name="Duplessis S."/>
            <person name="Henrissat B."/>
            <person name="Young S."/>
            <person name="Zeng Q."/>
            <person name="Aguileta G."/>
            <person name="Petit E."/>
            <person name="Badouin H."/>
            <person name="Andrews J."/>
            <person name="Razeeq D."/>
            <person name="Gabaldon T."/>
            <person name="Quesneville H."/>
            <person name="Giraud T."/>
            <person name="Hood M.E."/>
            <person name="Schultz D.J."/>
            <person name="Cuomo C.A."/>
        </authorList>
    </citation>
    <scope>NUCLEOTIDE SEQUENCE [LARGE SCALE GENOMIC DNA]</scope>
    <source>
        <strain evidence="10">p1A1 Lamole</strain>
        <strain evidence="8">P1A1 Lamole</strain>
    </source>
</reference>
<dbReference type="EMBL" id="AEIJ01000768">
    <property type="status" value="NOT_ANNOTATED_CDS"/>
    <property type="molecule type" value="Genomic_DNA"/>
</dbReference>
<dbReference type="STRING" id="683840.U5HH78"/>
<dbReference type="FunCoup" id="U5HH78">
    <property type="interactions" value="146"/>
</dbReference>
<evidence type="ECO:0000256" key="4">
    <source>
        <dbReference type="ARBA" id="ARBA00023136"/>
    </source>
</evidence>
<dbReference type="GO" id="GO:0015187">
    <property type="term" value="F:glycine transmembrane transporter activity"/>
    <property type="evidence" value="ECO:0007669"/>
    <property type="project" value="TreeGrafter"/>
</dbReference>
<evidence type="ECO:0000256" key="3">
    <source>
        <dbReference type="ARBA" id="ARBA00022989"/>
    </source>
</evidence>
<evidence type="ECO:0000256" key="6">
    <source>
        <dbReference type="RuleBase" id="RU000488"/>
    </source>
</evidence>
<evidence type="ECO:0000313" key="9">
    <source>
        <dbReference type="EnsemblFungi" id="MVLG_06417T0"/>
    </source>
</evidence>
<dbReference type="PANTHER" id="PTHR46181">
    <property type="entry name" value="MITOCHONDRIAL GLYCINE TRANSPORTER"/>
    <property type="match status" value="1"/>
</dbReference>
<dbReference type="InterPro" id="IPR018108">
    <property type="entry name" value="MCP_transmembrane"/>
</dbReference>
<dbReference type="HOGENOM" id="CLU_015166_0_3_1"/>
<dbReference type="Pfam" id="PF00153">
    <property type="entry name" value="Mito_carr"/>
    <property type="match status" value="4"/>
</dbReference>
<protein>
    <recommendedName>
        <fullName evidence="11">Mitochondrial carrier</fullName>
    </recommendedName>
</protein>
<keyword evidence="10" id="KW-1185">Reference proteome</keyword>
<dbReference type="PANTHER" id="PTHR46181:SF3">
    <property type="entry name" value="MITOCHONDRIAL GLYCINE TRANSPORTER"/>
    <property type="match status" value="1"/>
</dbReference>
<feature type="region of interest" description="Disordered" evidence="7">
    <location>
        <begin position="144"/>
        <end position="189"/>
    </location>
</feature>
<feature type="repeat" description="Solcar" evidence="5">
    <location>
        <begin position="289"/>
        <end position="374"/>
    </location>
</feature>
<keyword evidence="2 5" id="KW-0812">Transmembrane</keyword>
<organism evidence="8">
    <name type="scientific">Microbotryum lychnidis-dioicae (strain p1A1 Lamole / MvSl-1064)</name>
    <name type="common">Anther smut fungus</name>
    <dbReference type="NCBI Taxonomy" id="683840"/>
    <lineage>
        <taxon>Eukaryota</taxon>
        <taxon>Fungi</taxon>
        <taxon>Dikarya</taxon>
        <taxon>Basidiomycota</taxon>
        <taxon>Pucciniomycotina</taxon>
        <taxon>Microbotryomycetes</taxon>
        <taxon>Microbotryales</taxon>
        <taxon>Microbotryaceae</taxon>
        <taxon>Microbotryum</taxon>
    </lineage>
</organism>
<evidence type="ECO:0000256" key="2">
    <source>
        <dbReference type="ARBA" id="ARBA00022692"/>
    </source>
</evidence>
<sequence>MTSVGRSPDLGRPRDGRCVGDRIIESATELSWLLVPSSPLLCWSPISSLHFSASPQVSLPISSPPFPSRPPLPPPLLPLRNRDRTSPPMSGSAPLLASPPSTSTRTLSAGWHLASGAISGAVSVLALQPLDLIKTRVQQEAQQRGVSGVTAGNPSSIASSSPKHSGIGQSSAGTTATSTASTSTLASSATTIPKSNSASVVMGKSVPNVAPIPYRAKIWTTARMVVAQEGIVGLWRGTVPTLYRNVPGVSLYFLTLSRLRNLIGSFPIFRPKHLAASPPGSKIKLTTSGDLLVGSTARTGVGFILMPATLLKTLSESSIIAQPDQPRPSSLQILSKLYQTGGLASLWRGAVPTALRDAPGAGLFIVFYERGRRLLGVRAEGAAGGGVAGASASLLSTLLTTPFDLLKTRRQLSPEVYTTLSGSAKKVWQLHGLKGFWQGGALRVVRKAGSAGIGWAVYEGVVGFGEKRGMEGIKFASG</sequence>
<feature type="region of interest" description="Disordered" evidence="7">
    <location>
        <begin position="62"/>
        <end position="106"/>
    </location>
</feature>
<feature type="repeat" description="Solcar" evidence="5">
    <location>
        <begin position="380"/>
        <end position="464"/>
    </location>
</feature>
<keyword evidence="3" id="KW-1133">Transmembrane helix</keyword>
<keyword evidence="6" id="KW-0813">Transport</keyword>
<dbReference type="PROSITE" id="PS50920">
    <property type="entry name" value="SOLCAR"/>
    <property type="match status" value="3"/>
</dbReference>
<comment type="similarity">
    <text evidence="6">Belongs to the mitochondrial carrier (TC 2.A.29) family.</text>
</comment>
<evidence type="ECO:0000256" key="1">
    <source>
        <dbReference type="ARBA" id="ARBA00004141"/>
    </source>
</evidence>
<evidence type="ECO:0008006" key="11">
    <source>
        <dbReference type="Google" id="ProtNLM"/>
    </source>
</evidence>
<reference evidence="9" key="4">
    <citation type="submission" date="2015-06" db="UniProtKB">
        <authorList>
            <consortium name="EnsemblFungi"/>
        </authorList>
    </citation>
    <scope>IDENTIFICATION</scope>
</reference>
<dbReference type="GO" id="GO:0005739">
    <property type="term" value="C:mitochondrion"/>
    <property type="evidence" value="ECO:0007669"/>
    <property type="project" value="TreeGrafter"/>
</dbReference>
<dbReference type="InParanoid" id="U5HH78"/>
<reference evidence="10" key="1">
    <citation type="submission" date="2010-11" db="EMBL/GenBank/DDBJ databases">
        <title>The genome sequence of Microbotryum violaceum strain p1A1 Lamole.</title>
        <authorList>
            <person name="Cuomo C."/>
            <person name="Perlin M."/>
            <person name="Young S.K."/>
            <person name="Zeng Q."/>
            <person name="Gargeya S."/>
            <person name="Alvarado L."/>
            <person name="Berlin A."/>
            <person name="Chapman S.B."/>
            <person name="Chen Z."/>
            <person name="Freedman E."/>
            <person name="Gellesch M."/>
            <person name="Goldberg J."/>
            <person name="Griggs A."/>
            <person name="Gujja S."/>
            <person name="Heilman E."/>
            <person name="Heiman D."/>
            <person name="Howarth C."/>
            <person name="Mehta T."/>
            <person name="Neiman D."/>
            <person name="Pearson M."/>
            <person name="Roberts A."/>
            <person name="Saif S."/>
            <person name="Shea T."/>
            <person name="Shenoy N."/>
            <person name="Sisk P."/>
            <person name="Stolte C."/>
            <person name="Sykes S."/>
            <person name="White J."/>
            <person name="Yandava C."/>
            <person name="Haas B."/>
            <person name="Nusbaum C."/>
            <person name="Birren B."/>
        </authorList>
    </citation>
    <scope>NUCLEOTIDE SEQUENCE [LARGE SCALE GENOMIC DNA]</scope>
    <source>
        <strain evidence="10">p1A1 Lamole</strain>
    </source>
</reference>
<dbReference type="GO" id="GO:0016020">
    <property type="term" value="C:membrane"/>
    <property type="evidence" value="ECO:0007669"/>
    <property type="project" value="UniProtKB-SubCell"/>
</dbReference>
<gene>
    <name evidence="8" type="ORF">MVLG_06417</name>
</gene>
<dbReference type="InterPro" id="IPR023395">
    <property type="entry name" value="MCP_dom_sf"/>
</dbReference>
<evidence type="ECO:0000256" key="7">
    <source>
        <dbReference type="SAM" id="MobiDB-lite"/>
    </source>
</evidence>
<feature type="compositionally biased region" description="Pro residues" evidence="7">
    <location>
        <begin position="62"/>
        <end position="77"/>
    </location>
</feature>
<dbReference type="OrthoDB" id="1924968at2759"/>
<dbReference type="SUPFAM" id="SSF103506">
    <property type="entry name" value="Mitochondrial carrier"/>
    <property type="match status" value="1"/>
</dbReference>
<accession>U5HH78</accession>
<dbReference type="Proteomes" id="UP000017200">
    <property type="component" value="Unassembled WGS sequence"/>
</dbReference>
<dbReference type="EMBL" id="GL541761">
    <property type="protein sequence ID" value="KDE03076.1"/>
    <property type="molecule type" value="Genomic_DNA"/>
</dbReference>
<feature type="compositionally biased region" description="Low complexity" evidence="7">
    <location>
        <begin position="86"/>
        <end position="106"/>
    </location>
</feature>
<keyword evidence="4 5" id="KW-0472">Membrane</keyword>
<feature type="compositionally biased region" description="Low complexity" evidence="7">
    <location>
        <begin position="155"/>
        <end position="189"/>
    </location>
</feature>
<feature type="repeat" description="Solcar" evidence="5">
    <location>
        <begin position="107"/>
        <end position="262"/>
    </location>
</feature>
<evidence type="ECO:0000313" key="8">
    <source>
        <dbReference type="EMBL" id="KDE03076.1"/>
    </source>
</evidence>
<dbReference type="EnsemblFungi" id="MVLG_06417T0">
    <property type="protein sequence ID" value="MVLG_06417T0"/>
    <property type="gene ID" value="MVLG_06417"/>
</dbReference>
<feature type="compositionally biased region" description="Polar residues" evidence="7">
    <location>
        <begin position="144"/>
        <end position="154"/>
    </location>
</feature>
<dbReference type="Gene3D" id="1.50.40.10">
    <property type="entry name" value="Mitochondrial carrier domain"/>
    <property type="match status" value="1"/>
</dbReference>
<name>U5HH78_USTV1</name>
<proteinExistence type="inferred from homology"/>
<dbReference type="AlphaFoldDB" id="U5HH78"/>
<evidence type="ECO:0000313" key="10">
    <source>
        <dbReference type="Proteomes" id="UP000017200"/>
    </source>
</evidence>
<evidence type="ECO:0000256" key="5">
    <source>
        <dbReference type="PROSITE-ProRule" id="PRU00282"/>
    </source>
</evidence>
<dbReference type="GO" id="GO:1904983">
    <property type="term" value="P:glycine import into mitochondrion"/>
    <property type="evidence" value="ECO:0007669"/>
    <property type="project" value="TreeGrafter"/>
</dbReference>
<comment type="subcellular location">
    <subcellularLocation>
        <location evidence="1">Membrane</location>
        <topology evidence="1">Multi-pass membrane protein</topology>
    </subcellularLocation>
</comment>